<dbReference type="Pfam" id="PF07221">
    <property type="entry name" value="GlcNAc_2-epim"/>
    <property type="match status" value="1"/>
</dbReference>
<proteinExistence type="inferred from homology"/>
<dbReference type="Proteomes" id="UP000245535">
    <property type="component" value="Unassembled WGS sequence"/>
</dbReference>
<dbReference type="InterPro" id="IPR012341">
    <property type="entry name" value="6hp_glycosidase-like_sf"/>
</dbReference>
<dbReference type="GO" id="GO:0005975">
    <property type="term" value="P:carbohydrate metabolic process"/>
    <property type="evidence" value="ECO:0007669"/>
    <property type="project" value="InterPro"/>
</dbReference>
<dbReference type="EMBL" id="QGDO01000001">
    <property type="protein sequence ID" value="PWJ43802.1"/>
    <property type="molecule type" value="Genomic_DNA"/>
</dbReference>
<dbReference type="AlphaFoldDB" id="A0A315ZEP4"/>
<comment type="caution">
    <text evidence="3">The sequence shown here is derived from an EMBL/GenBank/DDBJ whole genome shotgun (WGS) entry which is preliminary data.</text>
</comment>
<dbReference type="InterPro" id="IPR010819">
    <property type="entry name" value="AGE/CE"/>
</dbReference>
<dbReference type="OrthoDB" id="618431at2"/>
<evidence type="ECO:0000256" key="2">
    <source>
        <dbReference type="ARBA" id="ARBA00023235"/>
    </source>
</evidence>
<dbReference type="RefSeq" id="WP_109615338.1">
    <property type="nucleotide sequence ID" value="NZ_QGDO01000001.1"/>
</dbReference>
<name>A0A315ZEP4_SEDFL</name>
<organism evidence="3 4">
    <name type="scientific">Sediminitomix flava</name>
    <dbReference type="NCBI Taxonomy" id="379075"/>
    <lineage>
        <taxon>Bacteria</taxon>
        <taxon>Pseudomonadati</taxon>
        <taxon>Bacteroidota</taxon>
        <taxon>Cytophagia</taxon>
        <taxon>Cytophagales</taxon>
        <taxon>Flammeovirgaceae</taxon>
        <taxon>Sediminitomix</taxon>
    </lineage>
</organism>
<evidence type="ECO:0000313" key="4">
    <source>
        <dbReference type="Proteomes" id="UP000245535"/>
    </source>
</evidence>
<dbReference type="CDD" id="cd00249">
    <property type="entry name" value="AGE"/>
    <property type="match status" value="1"/>
</dbReference>
<keyword evidence="4" id="KW-1185">Reference proteome</keyword>
<dbReference type="GO" id="GO:0016853">
    <property type="term" value="F:isomerase activity"/>
    <property type="evidence" value="ECO:0007669"/>
    <property type="project" value="UniProtKB-KW"/>
</dbReference>
<sequence length="398" mass="46737">MKDLTKITEYKELYKATLLDNVMPFWLENSIDQEFGGYFSCLDRDGTVYDTDKFMWLQNRELWMFSRMYNTVEAKEEWKEAATVGYEFLKKHGMDAYGNWYFSLNREGKPLVQPYNIFSDCFAAIGFKEYAVMTGDEEALAIAKRTFENILKRQANPKGSYNKIVDGTRPLKNFALPMILSNMALLFEGVLEDEKVNELVDQVVDEVMNVFLDEEKGIVYENVLPDGSKADCYDGRLLNPGHGIEAMWFIMDIAAKKSDSALMQKAVDVVISTLEYSWDKEFGGIFYFMDAEGRPPLQLEWDQKLWWVHLETLIALSKGFLHTEDQRCWDWYEKVHNYAWSHFHDPEFGEWFGYLNRRGEAYQSLKGSKWKGCYHVPRAMMECWQIFEKIEEKNLQLQ</sequence>
<dbReference type="SUPFAM" id="SSF48208">
    <property type="entry name" value="Six-hairpin glycosidases"/>
    <property type="match status" value="1"/>
</dbReference>
<dbReference type="InterPro" id="IPR034116">
    <property type="entry name" value="AGE_dom"/>
</dbReference>
<dbReference type="FunFam" id="1.50.10.10:FF:000021">
    <property type="entry name" value="N-acylglucosamine 2-epimerase"/>
    <property type="match status" value="1"/>
</dbReference>
<evidence type="ECO:0000313" key="3">
    <source>
        <dbReference type="EMBL" id="PWJ43802.1"/>
    </source>
</evidence>
<reference evidence="3 4" key="1">
    <citation type="submission" date="2018-03" db="EMBL/GenBank/DDBJ databases">
        <title>Genomic Encyclopedia of Archaeal and Bacterial Type Strains, Phase II (KMG-II): from individual species to whole genera.</title>
        <authorList>
            <person name="Goeker M."/>
        </authorList>
    </citation>
    <scope>NUCLEOTIDE SEQUENCE [LARGE SCALE GENOMIC DNA]</scope>
    <source>
        <strain evidence="3 4">DSM 28229</strain>
    </source>
</reference>
<evidence type="ECO:0000256" key="1">
    <source>
        <dbReference type="ARBA" id="ARBA00008558"/>
    </source>
</evidence>
<accession>A0A315ZEP4</accession>
<gene>
    <name evidence="3" type="ORF">BC781_101148</name>
</gene>
<comment type="similarity">
    <text evidence="1">Belongs to the N-acylglucosamine 2-epimerase family.</text>
</comment>
<dbReference type="InterPro" id="IPR008928">
    <property type="entry name" value="6-hairpin_glycosidase_sf"/>
</dbReference>
<keyword evidence="2" id="KW-0413">Isomerase</keyword>
<dbReference type="PANTHER" id="PTHR15108">
    <property type="entry name" value="N-ACYLGLUCOSAMINE-2-EPIMERASE"/>
    <property type="match status" value="1"/>
</dbReference>
<protein>
    <submittedName>
        <fullName evidence="3">N-acylglucosamine 2-epimerase</fullName>
    </submittedName>
</protein>
<dbReference type="Gene3D" id="1.50.10.10">
    <property type="match status" value="1"/>
</dbReference>